<dbReference type="Pfam" id="PF11249">
    <property type="entry name" value="DUF3047"/>
    <property type="match status" value="1"/>
</dbReference>
<evidence type="ECO:0008006" key="2">
    <source>
        <dbReference type="Google" id="ProtNLM"/>
    </source>
</evidence>
<evidence type="ECO:0000313" key="1">
    <source>
        <dbReference type="EMBL" id="VAX26595.1"/>
    </source>
</evidence>
<reference evidence="1" key="1">
    <citation type="submission" date="2018-06" db="EMBL/GenBank/DDBJ databases">
        <authorList>
            <person name="Zhirakovskaya E."/>
        </authorList>
    </citation>
    <scope>NUCLEOTIDE SEQUENCE</scope>
</reference>
<accession>A0A3B1D4I0</accession>
<name>A0A3B1D4I0_9ZZZZ</name>
<gene>
    <name evidence="1" type="ORF">MNBD_NITROSPIRAE01-935</name>
</gene>
<proteinExistence type="predicted"/>
<organism evidence="1">
    <name type="scientific">hydrothermal vent metagenome</name>
    <dbReference type="NCBI Taxonomy" id="652676"/>
    <lineage>
        <taxon>unclassified sequences</taxon>
        <taxon>metagenomes</taxon>
        <taxon>ecological metagenomes</taxon>
    </lineage>
</organism>
<sequence length="213" mass="23987">MKQYFFMTGILFYGLFFLAGLVLSGETQKPGDSLILEDFSKQEENGLPPIWKPQNANPAPSKAYEIKKNGEGFLLHANGKPNRIFKKMTWNPYEYPFITWKWRMIKVPNDPDKERNATIYVALGTDILGIPKLTKYAWSSNKAVGSEESGGIFRPTTIVIRSGQPTSGEWVTETINVLEEHKRLHGEDPPNEAYGFGIISTLDAEFGAFVAHK</sequence>
<protein>
    <recommendedName>
        <fullName evidence="2">DUF3047 domain-containing protein</fullName>
    </recommendedName>
</protein>
<dbReference type="EMBL" id="UOGF01000016">
    <property type="protein sequence ID" value="VAX26595.1"/>
    <property type="molecule type" value="Genomic_DNA"/>
</dbReference>
<dbReference type="AlphaFoldDB" id="A0A3B1D4I0"/>
<dbReference type="InterPro" id="IPR021409">
    <property type="entry name" value="DUF3047"/>
</dbReference>